<evidence type="ECO:0000256" key="4">
    <source>
        <dbReference type="ARBA" id="ARBA00023136"/>
    </source>
</evidence>
<keyword evidence="2 6" id="KW-0812">Transmembrane</keyword>
<dbReference type="AlphaFoldDB" id="A0A7G6Y6X4"/>
<evidence type="ECO:0000313" key="8">
    <source>
        <dbReference type="Proteomes" id="UP000515511"/>
    </source>
</evidence>
<accession>A0A7G6Y6X4</accession>
<dbReference type="KEGG" id="lse:F1C12_03200"/>
<sequence>MSDPNLPPADGQGEQPPQQPPQQPYGQQPYAAAPGQPAGAVPPQQPYGAPAGQPAGAVPPPQQYAAAPAAPLDPAQDKQWASFAHLGGILWFLPSLIIWLVFKDRGQLTNQEAKEALNWQITWILAWVVSQILGVIIGTFTFGIGYLLFSLLIPWALYIVNLVFSILGFVRVNSGGTYRYPLNFRFIK</sequence>
<feature type="transmembrane region" description="Helical" evidence="6">
    <location>
        <begin position="123"/>
        <end position="149"/>
    </location>
</feature>
<feature type="region of interest" description="Disordered" evidence="5">
    <location>
        <begin position="1"/>
        <end position="70"/>
    </location>
</feature>
<reference evidence="8" key="1">
    <citation type="submission" date="2019-09" db="EMBL/GenBank/DDBJ databases">
        <title>Antimicrobial potential of Antarctic Bacteria.</title>
        <authorList>
            <person name="Benaud N."/>
            <person name="Edwards R.J."/>
            <person name="Ferrari B.C."/>
        </authorList>
    </citation>
    <scope>NUCLEOTIDE SEQUENCE [LARGE SCALE GENOMIC DNA]</scope>
    <source>
        <strain evidence="8">INR9</strain>
    </source>
</reference>
<evidence type="ECO:0000313" key="7">
    <source>
        <dbReference type="EMBL" id="QNE34239.1"/>
    </source>
</evidence>
<comment type="subcellular location">
    <subcellularLocation>
        <location evidence="1">Membrane</location>
        <topology evidence="1">Multi-pass membrane protein</topology>
    </subcellularLocation>
</comment>
<evidence type="ECO:0000256" key="6">
    <source>
        <dbReference type="SAM" id="Phobius"/>
    </source>
</evidence>
<evidence type="ECO:0000256" key="1">
    <source>
        <dbReference type="ARBA" id="ARBA00004141"/>
    </source>
</evidence>
<dbReference type="EMBL" id="CP043641">
    <property type="protein sequence ID" value="QNE34239.1"/>
    <property type="molecule type" value="Genomic_DNA"/>
</dbReference>
<dbReference type="RefSeq" id="WP_185277407.1">
    <property type="nucleotide sequence ID" value="NZ_CP043641.1"/>
</dbReference>
<gene>
    <name evidence="7" type="ORF">F1C12_03200</name>
</gene>
<organism evidence="7 8">
    <name type="scientific">Leifsonia shinshuensis</name>
    <dbReference type="NCBI Taxonomy" id="150026"/>
    <lineage>
        <taxon>Bacteria</taxon>
        <taxon>Bacillati</taxon>
        <taxon>Actinomycetota</taxon>
        <taxon>Actinomycetes</taxon>
        <taxon>Micrococcales</taxon>
        <taxon>Microbacteriaceae</taxon>
        <taxon>Leifsonia</taxon>
    </lineage>
</organism>
<dbReference type="Proteomes" id="UP000515511">
    <property type="component" value="Chromosome"/>
</dbReference>
<keyword evidence="3 6" id="KW-1133">Transmembrane helix</keyword>
<name>A0A7G6Y6X4_9MICO</name>
<keyword evidence="4 6" id="KW-0472">Membrane</keyword>
<dbReference type="Pfam" id="PF09685">
    <property type="entry name" value="MamF_MmsF"/>
    <property type="match status" value="1"/>
</dbReference>
<proteinExistence type="predicted"/>
<evidence type="ECO:0000256" key="3">
    <source>
        <dbReference type="ARBA" id="ARBA00022989"/>
    </source>
</evidence>
<evidence type="ECO:0000256" key="5">
    <source>
        <dbReference type="SAM" id="MobiDB-lite"/>
    </source>
</evidence>
<feature type="transmembrane region" description="Helical" evidence="6">
    <location>
        <begin position="80"/>
        <end position="102"/>
    </location>
</feature>
<feature type="compositionally biased region" description="Low complexity" evidence="5">
    <location>
        <begin position="24"/>
        <end position="56"/>
    </location>
</feature>
<evidence type="ECO:0000256" key="2">
    <source>
        <dbReference type="ARBA" id="ARBA00022692"/>
    </source>
</evidence>
<protein>
    <submittedName>
        <fullName evidence="7">DUF4870 domain-containing protein</fullName>
    </submittedName>
</protein>
<feature type="transmembrane region" description="Helical" evidence="6">
    <location>
        <begin position="155"/>
        <end position="172"/>
    </location>
</feature>
<dbReference type="InterPro" id="IPR019109">
    <property type="entry name" value="MamF_MmsF"/>
</dbReference>